<reference evidence="1" key="3">
    <citation type="submission" date="2023-05" db="EMBL/GenBank/DDBJ databases">
        <authorList>
            <person name="Smith C.H."/>
        </authorList>
    </citation>
    <scope>NUCLEOTIDE SEQUENCE</scope>
    <source>
        <strain evidence="1">CHS0354</strain>
        <tissue evidence="1">Mantle</tissue>
    </source>
</reference>
<accession>A0AAE0W358</accession>
<keyword evidence="2" id="KW-1185">Reference proteome</keyword>
<reference evidence="1" key="2">
    <citation type="journal article" date="2021" name="Genome Biol. Evol.">
        <title>Developing a high-quality reference genome for a parasitic bivalve with doubly uniparental inheritance (Bivalvia: Unionida).</title>
        <authorList>
            <person name="Smith C.H."/>
        </authorList>
    </citation>
    <scope>NUCLEOTIDE SEQUENCE</scope>
    <source>
        <strain evidence="1">CHS0354</strain>
        <tissue evidence="1">Mantle</tissue>
    </source>
</reference>
<name>A0AAE0W358_9BIVA</name>
<dbReference type="AlphaFoldDB" id="A0AAE0W358"/>
<protein>
    <submittedName>
        <fullName evidence="1">Uncharacterized protein</fullName>
    </submittedName>
</protein>
<dbReference type="Proteomes" id="UP001195483">
    <property type="component" value="Unassembled WGS sequence"/>
</dbReference>
<sequence>MWCPRYRLVFGGENYPFGTRTRLTNQFKIHDKEAKAEYAKLKLHECFSRKKLLAWLCRRQLDDLQEWKRLYATCDNSECESFSHSRRFRDEMVFGCEFGVEDNGIKTSQTSVGQF</sequence>
<gene>
    <name evidence="1" type="ORF">CHS0354_036395</name>
</gene>
<reference evidence="1" key="1">
    <citation type="journal article" date="2021" name="Genome Biol. Evol.">
        <title>A High-Quality Reference Genome for a Parasitic Bivalve with Doubly Uniparental Inheritance (Bivalvia: Unionida).</title>
        <authorList>
            <person name="Smith C.H."/>
        </authorList>
    </citation>
    <scope>NUCLEOTIDE SEQUENCE</scope>
    <source>
        <strain evidence="1">CHS0354</strain>
    </source>
</reference>
<dbReference type="EMBL" id="JAEAOA010002130">
    <property type="protein sequence ID" value="KAK3599384.1"/>
    <property type="molecule type" value="Genomic_DNA"/>
</dbReference>
<organism evidence="1 2">
    <name type="scientific">Potamilus streckersoni</name>
    <dbReference type="NCBI Taxonomy" id="2493646"/>
    <lineage>
        <taxon>Eukaryota</taxon>
        <taxon>Metazoa</taxon>
        <taxon>Spiralia</taxon>
        <taxon>Lophotrochozoa</taxon>
        <taxon>Mollusca</taxon>
        <taxon>Bivalvia</taxon>
        <taxon>Autobranchia</taxon>
        <taxon>Heteroconchia</taxon>
        <taxon>Palaeoheterodonta</taxon>
        <taxon>Unionida</taxon>
        <taxon>Unionoidea</taxon>
        <taxon>Unionidae</taxon>
        <taxon>Ambleminae</taxon>
        <taxon>Lampsilini</taxon>
        <taxon>Potamilus</taxon>
    </lineage>
</organism>
<evidence type="ECO:0000313" key="2">
    <source>
        <dbReference type="Proteomes" id="UP001195483"/>
    </source>
</evidence>
<comment type="caution">
    <text evidence="1">The sequence shown here is derived from an EMBL/GenBank/DDBJ whole genome shotgun (WGS) entry which is preliminary data.</text>
</comment>
<proteinExistence type="predicted"/>
<evidence type="ECO:0000313" key="1">
    <source>
        <dbReference type="EMBL" id="KAK3599384.1"/>
    </source>
</evidence>